<dbReference type="EMBL" id="OCNJ01000004">
    <property type="protein sequence ID" value="SOD95629.1"/>
    <property type="molecule type" value="Genomic_DNA"/>
</dbReference>
<dbReference type="SUPFAM" id="SSF46458">
    <property type="entry name" value="Globin-like"/>
    <property type="match status" value="1"/>
</dbReference>
<dbReference type="PANTHER" id="PTHR32089">
    <property type="entry name" value="METHYL-ACCEPTING CHEMOTAXIS PROTEIN MCPB"/>
    <property type="match status" value="1"/>
</dbReference>
<name>A0A286GKM2_9PROT</name>
<dbReference type="InterPro" id="IPR044398">
    <property type="entry name" value="Globin-sensor_dom"/>
</dbReference>
<dbReference type="SUPFAM" id="SSF58104">
    <property type="entry name" value="Methyl-accepting chemotaxis protein (MCP) signaling domain"/>
    <property type="match status" value="1"/>
</dbReference>
<dbReference type="GO" id="GO:0019825">
    <property type="term" value="F:oxygen binding"/>
    <property type="evidence" value="ECO:0007669"/>
    <property type="project" value="InterPro"/>
</dbReference>
<feature type="domain" description="Methyl-accepting transducer" evidence="5">
    <location>
        <begin position="184"/>
        <end position="413"/>
    </location>
</feature>
<dbReference type="RefSeq" id="WP_097279344.1">
    <property type="nucleotide sequence ID" value="NZ_OCNJ01000004.1"/>
</dbReference>
<evidence type="ECO:0000259" key="5">
    <source>
        <dbReference type="PROSITE" id="PS50111"/>
    </source>
</evidence>
<dbReference type="InterPro" id="IPR039379">
    <property type="entry name" value="Protoglobin_sensor_dom"/>
</dbReference>
<dbReference type="InterPro" id="IPR004090">
    <property type="entry name" value="Chemotax_Me-accpt_rcpt"/>
</dbReference>
<dbReference type="GO" id="GO:0004888">
    <property type="term" value="F:transmembrane signaling receptor activity"/>
    <property type="evidence" value="ECO:0007669"/>
    <property type="project" value="InterPro"/>
</dbReference>
<dbReference type="PRINTS" id="PR00260">
    <property type="entry name" value="CHEMTRNSDUCR"/>
</dbReference>
<dbReference type="Pfam" id="PF00015">
    <property type="entry name" value="MCPsignal"/>
    <property type="match status" value="1"/>
</dbReference>
<dbReference type="PANTHER" id="PTHR32089:SF112">
    <property type="entry name" value="LYSOZYME-LIKE PROTEIN-RELATED"/>
    <property type="match status" value="1"/>
</dbReference>
<organism evidence="6 7">
    <name type="scientific">Caenispirillum bisanense</name>
    <dbReference type="NCBI Taxonomy" id="414052"/>
    <lineage>
        <taxon>Bacteria</taxon>
        <taxon>Pseudomonadati</taxon>
        <taxon>Pseudomonadota</taxon>
        <taxon>Alphaproteobacteria</taxon>
        <taxon>Rhodospirillales</taxon>
        <taxon>Novispirillaceae</taxon>
        <taxon>Caenispirillum</taxon>
    </lineage>
</organism>
<evidence type="ECO:0000256" key="1">
    <source>
        <dbReference type="ARBA" id="ARBA00023224"/>
    </source>
</evidence>
<evidence type="ECO:0000313" key="7">
    <source>
        <dbReference type="Proteomes" id="UP000219621"/>
    </source>
</evidence>
<gene>
    <name evidence="6" type="ORF">SAMN05421508_104406</name>
</gene>
<comment type="similarity">
    <text evidence="2">Belongs to the methyl-accepting chemotaxis (MCP) protein family.</text>
</comment>
<dbReference type="InterPro" id="IPR012292">
    <property type="entry name" value="Globin/Proto"/>
</dbReference>
<dbReference type="PROSITE" id="PS50111">
    <property type="entry name" value="CHEMOTAXIS_TRANSDUC_2"/>
    <property type="match status" value="1"/>
</dbReference>
<keyword evidence="1 3" id="KW-0807">Transducer</keyword>
<reference evidence="6 7" key="1">
    <citation type="submission" date="2017-09" db="EMBL/GenBank/DDBJ databases">
        <authorList>
            <person name="Ehlers B."/>
            <person name="Leendertz F.H."/>
        </authorList>
    </citation>
    <scope>NUCLEOTIDE SEQUENCE [LARGE SCALE GENOMIC DNA]</scope>
    <source>
        <strain evidence="6 7">USBA 140</strain>
    </source>
</reference>
<evidence type="ECO:0000256" key="2">
    <source>
        <dbReference type="ARBA" id="ARBA00029447"/>
    </source>
</evidence>
<protein>
    <submittedName>
        <fullName evidence="6">Methyl-accepting chemotaxis protein</fullName>
    </submittedName>
</protein>
<dbReference type="Proteomes" id="UP000219621">
    <property type="component" value="Unassembled WGS sequence"/>
</dbReference>
<dbReference type="GO" id="GO:0016020">
    <property type="term" value="C:membrane"/>
    <property type="evidence" value="ECO:0007669"/>
    <property type="project" value="InterPro"/>
</dbReference>
<evidence type="ECO:0000256" key="4">
    <source>
        <dbReference type="SAM" id="Coils"/>
    </source>
</evidence>
<dbReference type="SMART" id="SM00283">
    <property type="entry name" value="MA"/>
    <property type="match status" value="1"/>
</dbReference>
<dbReference type="OrthoDB" id="266313at2"/>
<accession>A0A286GKM2</accession>
<keyword evidence="4" id="KW-0175">Coiled coil</keyword>
<sequence>MSNDKILRSLRIGDDTRAGLVTVRRVLADHIDGIIDAFYAFVQRTPGMADAFRSHDSLAHVKAAQRRHWMSFLFAGEWGAEYQENCRRIGAAHAKYGVPPTTFIAGYSFFLDELAAHLVADKRRRPEELKQALRAAQAVAFMDLSISLGVYFDIERTRTTSAVEAESRGFQDTIGTIVHGLGAASTQLSAAAATLGGAAGSLRGEAATAGSAAQQASENVQAVSAAAEELSSSIREIERQVQQIAERTSAADVKVRDTTAVVDRLQTAASEIGKIVGLIESIASQTNLLALNATIEAARAGDAGKGFAVVANEVKTLANQTTRATAEIGGVIEGMRTAVDQSAKAMTEIATIIRGMTEISTAIAGAVVQQCAATDEIARSAGEAADCARRVHDVVERVEHSAETSQRAVAEVDAAAHGLADQAGTMTGSVDGFLGALKKIA</sequence>
<dbReference type="GO" id="GO:0006935">
    <property type="term" value="P:chemotaxis"/>
    <property type="evidence" value="ECO:0007669"/>
    <property type="project" value="InterPro"/>
</dbReference>
<dbReference type="GO" id="GO:0020037">
    <property type="term" value="F:heme binding"/>
    <property type="evidence" value="ECO:0007669"/>
    <property type="project" value="InterPro"/>
</dbReference>
<feature type="coiled-coil region" evidence="4">
    <location>
        <begin position="220"/>
        <end position="247"/>
    </location>
</feature>
<dbReference type="AlphaFoldDB" id="A0A286GKM2"/>
<proteinExistence type="inferred from homology"/>
<dbReference type="CDD" id="cd01068">
    <property type="entry name" value="globin_sensor"/>
    <property type="match status" value="1"/>
</dbReference>
<dbReference type="InterPro" id="IPR004089">
    <property type="entry name" value="MCPsignal_dom"/>
</dbReference>
<keyword evidence="7" id="KW-1185">Reference proteome</keyword>
<dbReference type="Gene3D" id="1.10.490.10">
    <property type="entry name" value="Globins"/>
    <property type="match status" value="1"/>
</dbReference>
<dbReference type="Pfam" id="PF11563">
    <property type="entry name" value="Protoglobin"/>
    <property type="match status" value="1"/>
</dbReference>
<evidence type="ECO:0000256" key="3">
    <source>
        <dbReference type="PROSITE-ProRule" id="PRU00284"/>
    </source>
</evidence>
<dbReference type="InterPro" id="IPR009050">
    <property type="entry name" value="Globin-like_sf"/>
</dbReference>
<dbReference type="Gene3D" id="1.10.287.950">
    <property type="entry name" value="Methyl-accepting chemotaxis protein"/>
    <property type="match status" value="1"/>
</dbReference>
<evidence type="ECO:0000313" key="6">
    <source>
        <dbReference type="EMBL" id="SOD95629.1"/>
    </source>
</evidence>
<dbReference type="GO" id="GO:0007165">
    <property type="term" value="P:signal transduction"/>
    <property type="evidence" value="ECO:0007669"/>
    <property type="project" value="UniProtKB-KW"/>
</dbReference>